<dbReference type="Pfam" id="PF08241">
    <property type="entry name" value="Methyltransf_11"/>
    <property type="match status" value="1"/>
</dbReference>
<keyword evidence="5 8" id="KW-0808">Transferase</keyword>
<dbReference type="InterPro" id="IPR013216">
    <property type="entry name" value="Methyltransf_11"/>
</dbReference>
<proteinExistence type="inferred from homology"/>
<accession>A0ABX7UTN2</accession>
<keyword evidence="7 8" id="KW-0093">Biotin biosynthesis</keyword>
<dbReference type="InterPro" id="IPR050602">
    <property type="entry name" value="Malonyl-ACP_OMT"/>
</dbReference>
<evidence type="ECO:0000256" key="8">
    <source>
        <dbReference type="HAMAP-Rule" id="MF_00835"/>
    </source>
</evidence>
<dbReference type="CDD" id="cd02440">
    <property type="entry name" value="AdoMet_MTases"/>
    <property type="match status" value="1"/>
</dbReference>
<evidence type="ECO:0000256" key="1">
    <source>
        <dbReference type="ARBA" id="ARBA00000852"/>
    </source>
</evidence>
<name>A0ABX7UTN2_9GAMM</name>
<organism evidence="10 11">
    <name type="scientific">Brenneria izadpanahii</name>
    <dbReference type="NCBI Taxonomy" id="2722756"/>
    <lineage>
        <taxon>Bacteria</taxon>
        <taxon>Pseudomonadati</taxon>
        <taxon>Pseudomonadota</taxon>
        <taxon>Gammaproteobacteria</taxon>
        <taxon>Enterobacterales</taxon>
        <taxon>Pectobacteriaceae</taxon>
        <taxon>Brenneria</taxon>
    </lineage>
</organism>
<dbReference type="PANTHER" id="PTHR13090">
    <property type="entry name" value="ARGININE-HYDROXYLASE NDUFAF5, MITOCHONDRIAL"/>
    <property type="match status" value="1"/>
</dbReference>
<sequence>MLSDAHTHNKQAIARAFGRAAASYDRFAALQRASGERLLNMIAAHNGRQVLDAGCGTGYFSRCWQQLGKSVTALDLSAEMLACAAERRSAARYVLGDIENLPLADCSVDISYSNLAVQWCDDLPAALAEFHRVTRAGGAIAFSTLAEGSLIELAQAWQRLDGTRRVNRFLPVSAIEAACRPYRYQLHQECVTCCFPDVPALLKSLKGIGATWLHQGRTPGLLSRKRLAALSASYPPREDGYPLSYQLVYGVIYRD</sequence>
<dbReference type="Proteomes" id="UP000671960">
    <property type="component" value="Chromosome"/>
</dbReference>
<dbReference type="InterPro" id="IPR029063">
    <property type="entry name" value="SAM-dependent_MTases_sf"/>
</dbReference>
<evidence type="ECO:0000256" key="4">
    <source>
        <dbReference type="ARBA" id="ARBA00022603"/>
    </source>
</evidence>
<dbReference type="SUPFAM" id="SSF53335">
    <property type="entry name" value="S-adenosyl-L-methionine-dependent methyltransferases"/>
    <property type="match status" value="1"/>
</dbReference>
<evidence type="ECO:0000256" key="6">
    <source>
        <dbReference type="ARBA" id="ARBA00022691"/>
    </source>
</evidence>
<evidence type="ECO:0000256" key="5">
    <source>
        <dbReference type="ARBA" id="ARBA00022679"/>
    </source>
</evidence>
<dbReference type="EC" id="2.1.1.197" evidence="3 8"/>
<evidence type="ECO:0000256" key="2">
    <source>
        <dbReference type="ARBA" id="ARBA00004746"/>
    </source>
</evidence>
<protein>
    <recommendedName>
        <fullName evidence="3 8">Malonyl-[acyl-carrier protein] O-methyltransferase</fullName>
        <shortName evidence="8">Malonyl-ACP O-methyltransferase</shortName>
        <ecNumber evidence="3 8">2.1.1.197</ecNumber>
    </recommendedName>
    <alternativeName>
        <fullName evidence="8">Biotin synthesis protein BioC</fullName>
    </alternativeName>
</protein>
<dbReference type="PANTHER" id="PTHR13090:SF1">
    <property type="entry name" value="ARGININE-HYDROXYLASE NDUFAF5, MITOCHONDRIAL"/>
    <property type="match status" value="1"/>
</dbReference>
<dbReference type="NCBIfam" id="TIGR02072">
    <property type="entry name" value="BioC"/>
    <property type="match status" value="1"/>
</dbReference>
<evidence type="ECO:0000313" key="11">
    <source>
        <dbReference type="Proteomes" id="UP000671960"/>
    </source>
</evidence>
<dbReference type="HAMAP" id="MF_00835">
    <property type="entry name" value="BioC"/>
    <property type="match status" value="1"/>
</dbReference>
<dbReference type="GO" id="GO:0102130">
    <property type="term" value="F:malonyl-CoA methyltransferase activity"/>
    <property type="evidence" value="ECO:0007669"/>
    <property type="project" value="UniProtKB-EC"/>
</dbReference>
<dbReference type="RefSeq" id="WP_208227287.1">
    <property type="nucleotide sequence ID" value="NZ_CP050854.1"/>
</dbReference>
<comment type="function">
    <text evidence="8">Converts the free carboxyl group of a malonyl-thioester to its methyl ester by transfer of a methyl group from S-adenosyl-L-methionine (SAM). It allows to synthesize pimeloyl-ACP via the fatty acid synthetic pathway.</text>
</comment>
<gene>
    <name evidence="8 10" type="primary">bioC</name>
    <name evidence="10" type="ORF">HC231_14300</name>
</gene>
<keyword evidence="11" id="KW-1185">Reference proteome</keyword>
<dbReference type="GO" id="GO:0032259">
    <property type="term" value="P:methylation"/>
    <property type="evidence" value="ECO:0007669"/>
    <property type="project" value="UniProtKB-KW"/>
</dbReference>
<reference evidence="10 11" key="1">
    <citation type="submission" date="2020-03" db="EMBL/GenBank/DDBJ databases">
        <authorList>
            <person name="Bakhshi Ganjeh M."/>
        </authorList>
    </citation>
    <scope>NUCLEOTIDE SEQUENCE [LARGE SCALE GENOMIC DNA]</scope>
    <source>
        <strain evidence="11">Iran 50</strain>
    </source>
</reference>
<comment type="pathway">
    <text evidence="2 8">Cofactor biosynthesis; biotin biosynthesis.</text>
</comment>
<comment type="catalytic activity">
    <reaction evidence="1 8">
        <text>malonyl-[ACP] + S-adenosyl-L-methionine = malonyl-[ACP] methyl ester + S-adenosyl-L-homocysteine</text>
        <dbReference type="Rhea" id="RHEA:17105"/>
        <dbReference type="Rhea" id="RHEA-COMP:9623"/>
        <dbReference type="Rhea" id="RHEA-COMP:9954"/>
        <dbReference type="ChEBI" id="CHEBI:57856"/>
        <dbReference type="ChEBI" id="CHEBI:59789"/>
        <dbReference type="ChEBI" id="CHEBI:78449"/>
        <dbReference type="ChEBI" id="CHEBI:78845"/>
        <dbReference type="EC" id="2.1.1.197"/>
    </reaction>
</comment>
<evidence type="ECO:0000256" key="7">
    <source>
        <dbReference type="ARBA" id="ARBA00022756"/>
    </source>
</evidence>
<feature type="domain" description="Methyltransferase type 11" evidence="9">
    <location>
        <begin position="51"/>
        <end position="142"/>
    </location>
</feature>
<dbReference type="InterPro" id="IPR011814">
    <property type="entry name" value="BioC"/>
</dbReference>
<keyword evidence="4 8" id="KW-0489">Methyltransferase</keyword>
<evidence type="ECO:0000313" key="10">
    <source>
        <dbReference type="EMBL" id="QTF08949.1"/>
    </source>
</evidence>
<dbReference type="EMBL" id="CP050854">
    <property type="protein sequence ID" value="QTF08949.1"/>
    <property type="molecule type" value="Genomic_DNA"/>
</dbReference>
<evidence type="ECO:0000259" key="9">
    <source>
        <dbReference type="Pfam" id="PF08241"/>
    </source>
</evidence>
<keyword evidence="6 8" id="KW-0949">S-adenosyl-L-methionine</keyword>
<comment type="similarity">
    <text evidence="8">Belongs to the methyltransferase superfamily.</text>
</comment>
<evidence type="ECO:0000256" key="3">
    <source>
        <dbReference type="ARBA" id="ARBA00012327"/>
    </source>
</evidence>
<dbReference type="Gene3D" id="3.40.50.150">
    <property type="entry name" value="Vaccinia Virus protein VP39"/>
    <property type="match status" value="1"/>
</dbReference>